<keyword evidence="2" id="KW-1185">Reference proteome</keyword>
<accession>A0A5C6EDD0</accession>
<dbReference type="EMBL" id="SJPX01000006">
    <property type="protein sequence ID" value="TWU47032.1"/>
    <property type="molecule type" value="Genomic_DNA"/>
</dbReference>
<evidence type="ECO:0000313" key="2">
    <source>
        <dbReference type="Proteomes" id="UP000317977"/>
    </source>
</evidence>
<comment type="caution">
    <text evidence="1">The sequence shown here is derived from an EMBL/GenBank/DDBJ whole genome shotgun (WGS) entry which is preliminary data.</text>
</comment>
<reference evidence="1 2" key="1">
    <citation type="submission" date="2019-02" db="EMBL/GenBank/DDBJ databases">
        <title>Deep-cultivation of Planctomycetes and their phenomic and genomic characterization uncovers novel biology.</title>
        <authorList>
            <person name="Wiegand S."/>
            <person name="Jogler M."/>
            <person name="Boedeker C."/>
            <person name="Pinto D."/>
            <person name="Vollmers J."/>
            <person name="Rivas-Marin E."/>
            <person name="Kohn T."/>
            <person name="Peeters S.H."/>
            <person name="Heuer A."/>
            <person name="Rast P."/>
            <person name="Oberbeckmann S."/>
            <person name="Bunk B."/>
            <person name="Jeske O."/>
            <person name="Meyerdierks A."/>
            <person name="Storesund J.E."/>
            <person name="Kallscheuer N."/>
            <person name="Luecker S."/>
            <person name="Lage O.M."/>
            <person name="Pohl T."/>
            <person name="Merkel B.J."/>
            <person name="Hornburger P."/>
            <person name="Mueller R.-W."/>
            <person name="Bruemmer F."/>
            <person name="Labrenz M."/>
            <person name="Spormann A.M."/>
            <person name="Op Den Camp H."/>
            <person name="Overmann J."/>
            <person name="Amann R."/>
            <person name="Jetten M.S.M."/>
            <person name="Mascher T."/>
            <person name="Medema M.H."/>
            <person name="Devos D.P."/>
            <person name="Kaster A.-K."/>
            <person name="Ovreas L."/>
            <person name="Rohde M."/>
            <person name="Galperin M.Y."/>
            <person name="Jogler C."/>
        </authorList>
    </citation>
    <scope>NUCLEOTIDE SEQUENCE [LARGE SCALE GENOMIC DNA]</scope>
    <source>
        <strain evidence="1 2">Poly59</strain>
    </source>
</reference>
<dbReference type="AlphaFoldDB" id="A0A5C6EDD0"/>
<name>A0A5C6EDD0_9BACT</name>
<dbReference type="Proteomes" id="UP000317977">
    <property type="component" value="Unassembled WGS sequence"/>
</dbReference>
<gene>
    <name evidence="1" type="ORF">Poly59_60060</name>
</gene>
<sequence>MQEETVTKSTGTLSFWRLSASQKNFADWSFASLAICYS</sequence>
<organism evidence="1 2">
    <name type="scientific">Rubripirellula reticaptiva</name>
    <dbReference type="NCBI Taxonomy" id="2528013"/>
    <lineage>
        <taxon>Bacteria</taxon>
        <taxon>Pseudomonadati</taxon>
        <taxon>Planctomycetota</taxon>
        <taxon>Planctomycetia</taxon>
        <taxon>Pirellulales</taxon>
        <taxon>Pirellulaceae</taxon>
        <taxon>Rubripirellula</taxon>
    </lineage>
</organism>
<proteinExistence type="predicted"/>
<evidence type="ECO:0000313" key="1">
    <source>
        <dbReference type="EMBL" id="TWU47032.1"/>
    </source>
</evidence>
<protein>
    <submittedName>
        <fullName evidence="1">Uncharacterized protein</fullName>
    </submittedName>
</protein>